<dbReference type="NCBIfam" id="NF042957">
    <property type="entry name" value="phage_res_AbiGI"/>
    <property type="match status" value="1"/>
</dbReference>
<dbReference type="InterPro" id="IPR053695">
    <property type="entry name" value="AbiGi-like"/>
</dbReference>
<dbReference type="STRING" id="1123303.GCA_000372425_01421"/>
<dbReference type="Proteomes" id="UP000249495">
    <property type="component" value="Chromosome 1"/>
</dbReference>
<proteinExistence type="predicted"/>
<dbReference type="KEGG" id="sfer:NCTC12278_01581"/>
<keyword evidence="2" id="KW-1185">Reference proteome</keyword>
<dbReference type="InterPro" id="IPR021223">
    <property type="entry name" value="AbiGi"/>
</dbReference>
<protein>
    <submittedName>
        <fullName evidence="1">Protein of uncharacterized function (DUF2743)</fullName>
    </submittedName>
</protein>
<dbReference type="Pfam" id="PF10899">
    <property type="entry name" value="AbiGi"/>
    <property type="match status" value="1"/>
</dbReference>
<evidence type="ECO:0000313" key="1">
    <source>
        <dbReference type="EMBL" id="SQF40986.1"/>
    </source>
</evidence>
<dbReference type="EMBL" id="LS483343">
    <property type="protein sequence ID" value="SQF40986.1"/>
    <property type="molecule type" value="Genomic_DNA"/>
</dbReference>
<gene>
    <name evidence="1" type="ORF">NCTC12278_01581</name>
</gene>
<organism evidence="1 2">
    <name type="scientific">Streptococcus ferus</name>
    <dbReference type="NCBI Taxonomy" id="1345"/>
    <lineage>
        <taxon>Bacteria</taxon>
        <taxon>Bacillati</taxon>
        <taxon>Bacillota</taxon>
        <taxon>Bacilli</taxon>
        <taxon>Lactobacillales</taxon>
        <taxon>Streptococcaceae</taxon>
        <taxon>Streptococcus</taxon>
    </lineage>
</organism>
<reference evidence="1 2" key="1">
    <citation type="submission" date="2018-06" db="EMBL/GenBank/DDBJ databases">
        <authorList>
            <consortium name="Pathogen Informatics"/>
            <person name="Doyle S."/>
        </authorList>
    </citation>
    <scope>NUCLEOTIDE SEQUENCE [LARGE SCALE GENOMIC DNA]</scope>
    <source>
        <strain evidence="1 2">NCTC12278</strain>
    </source>
</reference>
<dbReference type="OrthoDB" id="680500at2"/>
<sequence>MSEKRNYQAKKILDHVETNHSKITANALFNFMKEYSFLENILLNMSISPRYYPEDISYLKLKYNSKDLTEWYIPMTCFCDIPLHQISYHAEGNPLSPEDKGYGKFSIAFHKNFGIKKGIQPIHYLNEESINVEELTNAMNLLLSQDIEGSSKGSKINDILTNFIFEYIRIIKPYYGQMKRRDKDGNIQEINKNFQDEHEWRYIPKLEPSELPLMLIDDEDILAEKANNFYTDSIPFTTKGVLSFDVDDVRYIFVDTVQNRNKLIKFIRGKRKERRLSPEEKDILISKVMVYDELKEDW</sequence>
<name>A0A2X3W9G3_9STRE</name>
<dbReference type="RefSeq" id="WP_018030744.1">
    <property type="nucleotide sequence ID" value="NZ_LS483343.1"/>
</dbReference>
<dbReference type="AlphaFoldDB" id="A0A2X3W9G3"/>
<evidence type="ECO:0000313" key="2">
    <source>
        <dbReference type="Proteomes" id="UP000249495"/>
    </source>
</evidence>
<accession>A0A2X3W9G3</accession>